<organism evidence="2 3">
    <name type="scientific">Marinitoga aeolica</name>
    <dbReference type="NCBI Taxonomy" id="2809031"/>
    <lineage>
        <taxon>Bacteria</taxon>
        <taxon>Thermotogati</taxon>
        <taxon>Thermotogota</taxon>
        <taxon>Thermotogae</taxon>
        <taxon>Petrotogales</taxon>
        <taxon>Petrotogaceae</taxon>
        <taxon>Marinitoga</taxon>
    </lineage>
</organism>
<feature type="domain" description="DUF2344" evidence="1">
    <location>
        <begin position="2"/>
        <end position="108"/>
    </location>
</feature>
<dbReference type="InterPro" id="IPR018768">
    <property type="entry name" value="DUF2344"/>
</dbReference>
<gene>
    <name evidence="2" type="ORF">JRV97_02405</name>
</gene>
<reference evidence="2 3" key="1">
    <citation type="submission" date="2021-02" db="EMBL/GenBank/DDBJ databases">
        <title>Characterization of Marinitoga sp. nov. str. BP5-C20A.</title>
        <authorList>
            <person name="Erauso G."/>
            <person name="Postec A."/>
        </authorList>
    </citation>
    <scope>NUCLEOTIDE SEQUENCE [LARGE SCALE GENOMIC DNA]</scope>
    <source>
        <strain evidence="2 3">BP5-C20A</strain>
    </source>
</reference>
<dbReference type="RefSeq" id="WP_280999850.1">
    <property type="nucleotide sequence ID" value="NZ_CP069362.1"/>
</dbReference>
<evidence type="ECO:0000259" key="1">
    <source>
        <dbReference type="Pfam" id="PF10105"/>
    </source>
</evidence>
<dbReference type="Pfam" id="PF10105">
    <property type="entry name" value="DUF2344"/>
    <property type="match status" value="1"/>
</dbReference>
<evidence type="ECO:0000313" key="2">
    <source>
        <dbReference type="EMBL" id="WGS65429.1"/>
    </source>
</evidence>
<protein>
    <submittedName>
        <fullName evidence="2">DUF2344 domain-containing protein</fullName>
    </submittedName>
</protein>
<sequence length="183" mass="22359">MKYLLRFKKFGRSIYISHNDTLEEIERMFRRAKIDLEYTQGFHSKPRLSISQAIPLGYINRVLYVILNTNTMQNFSNFNNYVSEGFKLIEYKSVEDNYKLRIKYYSFRIYISENLFPFFYEKVINGDLKNRFVDLDYEINKNGIYVLKYKQEYNKIYNIWKIFNGIKEDFIFYPVVYDVIWGD</sequence>
<accession>A0ABY8PS11</accession>
<evidence type="ECO:0000313" key="3">
    <source>
        <dbReference type="Proteomes" id="UP001232493"/>
    </source>
</evidence>
<dbReference type="EMBL" id="CP069362">
    <property type="protein sequence ID" value="WGS65429.1"/>
    <property type="molecule type" value="Genomic_DNA"/>
</dbReference>
<dbReference type="Proteomes" id="UP001232493">
    <property type="component" value="Chromosome"/>
</dbReference>
<name>A0ABY8PS11_9BACT</name>
<keyword evidence="3" id="KW-1185">Reference proteome</keyword>
<dbReference type="NCBIfam" id="TIGR03936">
    <property type="entry name" value="sam_1_link_chp"/>
    <property type="match status" value="1"/>
</dbReference>
<proteinExistence type="predicted"/>